<proteinExistence type="predicted"/>
<evidence type="ECO:0000313" key="5">
    <source>
        <dbReference type="Proteomes" id="UP000051883"/>
    </source>
</evidence>
<reference evidence="3 5" key="2">
    <citation type="journal article" date="2015" name="Genome Announc.">
        <title>Expanding the biotechnology potential of lactobacilli through comparative genomics of 213 strains and associated genera.</title>
        <authorList>
            <person name="Sun Z."/>
            <person name="Harris H.M."/>
            <person name="McCann A."/>
            <person name="Guo C."/>
            <person name="Argimon S."/>
            <person name="Zhang W."/>
            <person name="Yang X."/>
            <person name="Jeffery I.B."/>
            <person name="Cooney J.C."/>
            <person name="Kagawa T.F."/>
            <person name="Liu W."/>
            <person name="Song Y."/>
            <person name="Salvetti E."/>
            <person name="Wrobel A."/>
            <person name="Rasinkangas P."/>
            <person name="Parkhill J."/>
            <person name="Rea M.C."/>
            <person name="O'Sullivan O."/>
            <person name="Ritari J."/>
            <person name="Douillard F.P."/>
            <person name="Paul Ross R."/>
            <person name="Yang R."/>
            <person name="Briner A.E."/>
            <person name="Felis G.E."/>
            <person name="de Vos W.M."/>
            <person name="Barrangou R."/>
            <person name="Klaenhammer T.R."/>
            <person name="Caufield P.W."/>
            <person name="Cui Y."/>
            <person name="Zhang H."/>
            <person name="O'Toole P.W."/>
        </authorList>
    </citation>
    <scope>NUCLEOTIDE SEQUENCE [LARGE SCALE GENOMIC DNA]</scope>
    <source>
        <strain evidence="3 5">DSM 16041</strain>
    </source>
</reference>
<feature type="domain" description="N-acetyltransferase" evidence="1">
    <location>
        <begin position="6"/>
        <end position="145"/>
    </location>
</feature>
<dbReference type="EMBL" id="AZDK01000012">
    <property type="protein sequence ID" value="KRK59841.1"/>
    <property type="molecule type" value="Genomic_DNA"/>
</dbReference>
<evidence type="ECO:0000313" key="4">
    <source>
        <dbReference type="Proteomes" id="UP000003675"/>
    </source>
</evidence>
<dbReference type="Pfam" id="PF13673">
    <property type="entry name" value="Acetyltransf_10"/>
    <property type="match status" value="1"/>
</dbReference>
<gene>
    <name evidence="3" type="ORF">FC31_GL000369</name>
    <name evidence="2" type="ORF">HMPREF0494_0381</name>
</gene>
<dbReference type="SUPFAM" id="SSF55729">
    <property type="entry name" value="Acyl-CoA N-acyltransferases (Nat)"/>
    <property type="match status" value="1"/>
</dbReference>
<dbReference type="InterPro" id="IPR016181">
    <property type="entry name" value="Acyl_CoA_acyltransferase"/>
</dbReference>
<dbReference type="GO" id="GO:0016747">
    <property type="term" value="F:acyltransferase activity, transferring groups other than amino-acyl groups"/>
    <property type="evidence" value="ECO:0007669"/>
    <property type="project" value="InterPro"/>
</dbReference>
<dbReference type="HOGENOM" id="CLU_056607_3_0_9"/>
<name>C8P4Y7_9LACO</name>
<organism evidence="2 4">
    <name type="scientific">Limosilactobacillus antri DSM 16041</name>
    <dbReference type="NCBI Taxonomy" id="525309"/>
    <lineage>
        <taxon>Bacteria</taxon>
        <taxon>Bacillati</taxon>
        <taxon>Bacillota</taxon>
        <taxon>Bacilli</taxon>
        <taxon>Lactobacillales</taxon>
        <taxon>Lactobacillaceae</taxon>
        <taxon>Limosilactobacillus</taxon>
    </lineage>
</organism>
<dbReference type="RefSeq" id="WP_007123688.1">
    <property type="nucleotide sequence ID" value="NZ_AZDK01000012.1"/>
</dbReference>
<dbReference type="PROSITE" id="PS51186">
    <property type="entry name" value="GNAT"/>
    <property type="match status" value="1"/>
</dbReference>
<evidence type="ECO:0000313" key="3">
    <source>
        <dbReference type="EMBL" id="KRK59841.1"/>
    </source>
</evidence>
<evidence type="ECO:0000313" key="2">
    <source>
        <dbReference type="EMBL" id="EEW54393.1"/>
    </source>
</evidence>
<dbReference type="Proteomes" id="UP000051883">
    <property type="component" value="Unassembled WGS sequence"/>
</dbReference>
<accession>C8P4Y7</accession>
<dbReference type="STRING" id="525309.HMPREF0494_0381"/>
<reference evidence="2 4" key="1">
    <citation type="submission" date="2009-09" db="EMBL/GenBank/DDBJ databases">
        <authorList>
            <person name="Qin X."/>
            <person name="Bachman B."/>
            <person name="Battles P."/>
            <person name="Bell A."/>
            <person name="Bess C."/>
            <person name="Bickham C."/>
            <person name="Chaboub L."/>
            <person name="Chen D."/>
            <person name="Coyle M."/>
            <person name="Deiros D.R."/>
            <person name="Dinh H."/>
            <person name="Forbes L."/>
            <person name="Fowler G."/>
            <person name="Francisco L."/>
            <person name="Fu Q."/>
            <person name="Gubbala S."/>
            <person name="Hale W."/>
            <person name="Han Y."/>
            <person name="Hemphill L."/>
            <person name="Highlander S.K."/>
            <person name="Hirani K."/>
            <person name="Hogues M."/>
            <person name="Jackson L."/>
            <person name="Jakkamsetti A."/>
            <person name="Javaid M."/>
            <person name="Jiang H."/>
            <person name="Korchina V."/>
            <person name="Kovar C."/>
            <person name="Lara F."/>
            <person name="Lee S."/>
            <person name="Mata R."/>
            <person name="Mathew T."/>
            <person name="Moen C."/>
            <person name="Morales K."/>
            <person name="Munidasa M."/>
            <person name="Nazareth L."/>
            <person name="Ngo R."/>
            <person name="Nguyen L."/>
            <person name="Okwuonu G."/>
            <person name="Ongeri F."/>
            <person name="Patil S."/>
            <person name="Petrosino J."/>
            <person name="Pham C."/>
            <person name="Pham P."/>
            <person name="Pu L.-L."/>
            <person name="Puazo M."/>
            <person name="Raj R."/>
            <person name="Reid J."/>
            <person name="Rouhana J."/>
            <person name="Saada N."/>
            <person name="Shang Y."/>
            <person name="Simmons D."/>
            <person name="Thornton R."/>
            <person name="Warren J."/>
            <person name="Weissenberger G."/>
            <person name="Zhang J."/>
            <person name="Zhang L."/>
            <person name="Zhou C."/>
            <person name="Zhu D."/>
            <person name="Muzny D."/>
            <person name="Worley K."/>
            <person name="Gibbs R."/>
        </authorList>
    </citation>
    <scope>NUCLEOTIDE SEQUENCE [LARGE SCALE GENOMIC DNA]</scope>
    <source>
        <strain evidence="2 4">DSM 16041</strain>
    </source>
</reference>
<dbReference type="eggNOG" id="COG2153">
    <property type="taxonomic scope" value="Bacteria"/>
</dbReference>
<dbReference type="PATRIC" id="fig|525309.8.peg.378"/>
<dbReference type="Proteomes" id="UP000003675">
    <property type="component" value="Unassembled WGS sequence"/>
</dbReference>
<dbReference type="EMBL" id="ACLL01000012">
    <property type="protein sequence ID" value="EEW54393.1"/>
    <property type="molecule type" value="Genomic_DNA"/>
</dbReference>
<comment type="caution">
    <text evidence="2">The sequence shown here is derived from an EMBL/GenBank/DDBJ whole genome shotgun (WGS) entry which is preliminary data.</text>
</comment>
<dbReference type="InterPro" id="IPR000182">
    <property type="entry name" value="GNAT_dom"/>
</dbReference>
<keyword evidence="2" id="KW-0808">Transferase</keyword>
<evidence type="ECO:0000259" key="1">
    <source>
        <dbReference type="PROSITE" id="PS51186"/>
    </source>
</evidence>
<dbReference type="OrthoDB" id="9796171at2"/>
<sequence length="145" mass="16663">MEWFDKSFAGLTTDELFRIYQLRAQVFNGEQESSYPDPDEQDRTARHLFCCDGSRVVAYARYFRAGKQVSFGRVVIQREYRGTGLSASLMTRLLTGIHRAFPGMEIIIHAQYYIQGYYAKYGFTPTGDPFTEAGRKHITMTHPAL</sequence>
<dbReference type="Gene3D" id="3.40.630.30">
    <property type="match status" value="1"/>
</dbReference>
<protein>
    <submittedName>
        <fullName evidence="2">Acetyltransferase, GNAT family</fullName>
    </submittedName>
    <submittedName>
        <fullName evidence="3">GNAT family acetyltransferase</fullName>
    </submittedName>
</protein>
<dbReference type="AlphaFoldDB" id="C8P4Y7"/>
<keyword evidence="5" id="KW-1185">Reference proteome</keyword>